<dbReference type="Pfam" id="PF04039">
    <property type="entry name" value="MnhB"/>
    <property type="match status" value="1"/>
</dbReference>
<dbReference type="InterPro" id="IPR050622">
    <property type="entry name" value="CPA3_antiporter_subunitB"/>
</dbReference>
<dbReference type="OrthoDB" id="9798859at2"/>
<feature type="transmembrane region" description="Helical" evidence="7">
    <location>
        <begin position="12"/>
        <end position="29"/>
    </location>
</feature>
<organism evidence="9 10">
    <name type="scientific">Hasllibacter halocynthiae</name>
    <dbReference type="NCBI Taxonomy" id="595589"/>
    <lineage>
        <taxon>Bacteria</taxon>
        <taxon>Pseudomonadati</taxon>
        <taxon>Pseudomonadota</taxon>
        <taxon>Alphaproteobacteria</taxon>
        <taxon>Rhodobacterales</taxon>
        <taxon>Roseobacteraceae</taxon>
        <taxon>Hasllibacter</taxon>
    </lineage>
</organism>
<feature type="transmembrane region" description="Helical" evidence="7">
    <location>
        <begin position="117"/>
        <end position="138"/>
    </location>
</feature>
<feature type="domain" description="Na+/H+ antiporter MnhB subunit-related protein" evidence="8">
    <location>
        <begin position="5"/>
        <end position="133"/>
    </location>
</feature>
<evidence type="ECO:0000256" key="5">
    <source>
        <dbReference type="ARBA" id="ARBA00022989"/>
    </source>
</evidence>
<dbReference type="EMBL" id="PVTT01000002">
    <property type="protein sequence ID" value="PRY93114.1"/>
    <property type="molecule type" value="Genomic_DNA"/>
</dbReference>
<dbReference type="PANTHER" id="PTHR33932:SF4">
    <property type="entry name" value="NA(+)_H(+) ANTIPORTER SUBUNIT B"/>
    <property type="match status" value="1"/>
</dbReference>
<name>A0A2T0X2N4_9RHOB</name>
<evidence type="ECO:0000313" key="10">
    <source>
        <dbReference type="Proteomes" id="UP000238801"/>
    </source>
</evidence>
<feature type="transmembrane region" description="Helical" evidence="7">
    <location>
        <begin position="35"/>
        <end position="56"/>
    </location>
</feature>
<keyword evidence="10" id="KW-1185">Reference proteome</keyword>
<evidence type="ECO:0000313" key="9">
    <source>
        <dbReference type="EMBL" id="PRY93114.1"/>
    </source>
</evidence>
<evidence type="ECO:0000256" key="2">
    <source>
        <dbReference type="ARBA" id="ARBA00009425"/>
    </source>
</evidence>
<evidence type="ECO:0000256" key="1">
    <source>
        <dbReference type="ARBA" id="ARBA00004651"/>
    </source>
</evidence>
<keyword evidence="6 7" id="KW-0472">Membrane</keyword>
<keyword evidence="3" id="KW-1003">Cell membrane</keyword>
<dbReference type="GO" id="GO:0005886">
    <property type="term" value="C:plasma membrane"/>
    <property type="evidence" value="ECO:0007669"/>
    <property type="project" value="UniProtKB-SubCell"/>
</dbReference>
<dbReference type="InterPro" id="IPR007182">
    <property type="entry name" value="MnhB"/>
</dbReference>
<evidence type="ECO:0000256" key="7">
    <source>
        <dbReference type="SAM" id="Phobius"/>
    </source>
</evidence>
<reference evidence="9 10" key="1">
    <citation type="submission" date="2018-03" db="EMBL/GenBank/DDBJ databases">
        <title>Genomic Encyclopedia of Archaeal and Bacterial Type Strains, Phase II (KMG-II): from individual species to whole genera.</title>
        <authorList>
            <person name="Goeker M."/>
        </authorList>
    </citation>
    <scope>NUCLEOTIDE SEQUENCE [LARGE SCALE GENOMIC DNA]</scope>
    <source>
        <strain evidence="9 10">DSM 29318</strain>
    </source>
</reference>
<evidence type="ECO:0000259" key="8">
    <source>
        <dbReference type="Pfam" id="PF04039"/>
    </source>
</evidence>
<evidence type="ECO:0000256" key="4">
    <source>
        <dbReference type="ARBA" id="ARBA00022692"/>
    </source>
</evidence>
<evidence type="ECO:0000256" key="3">
    <source>
        <dbReference type="ARBA" id="ARBA00022475"/>
    </source>
</evidence>
<comment type="caution">
    <text evidence="9">The sequence shown here is derived from an EMBL/GenBank/DDBJ whole genome shotgun (WGS) entry which is preliminary data.</text>
</comment>
<keyword evidence="4 7" id="KW-0812">Transmembrane</keyword>
<gene>
    <name evidence="9" type="ORF">BCF33_1980</name>
</gene>
<dbReference type="RefSeq" id="WP_106160738.1">
    <property type="nucleotide sequence ID" value="NZ_PVTT01000002.1"/>
</dbReference>
<accession>A0A2T0X2N4</accession>
<comment type="subcellular location">
    <subcellularLocation>
        <location evidence="1">Cell membrane</location>
        <topology evidence="1">Multi-pass membrane protein</topology>
    </subcellularLocation>
</comment>
<comment type="similarity">
    <text evidence="2">Belongs to the CPA3 antiporters (TC 2.A.63) subunit B family.</text>
</comment>
<sequence>MRSIILRTGARYICALMLVFSVYMLLRGHNEPGGGFIGGLIGGTAFALYAIGCSVAEARRALRVLPQNVAVAGLGIALLAGLMAGLDGDAFFEGQWLFLGGEVPGTYSKGALPLSSVLVFDIGVYLVVFGSVATLVFAMEEEI</sequence>
<evidence type="ECO:0000256" key="6">
    <source>
        <dbReference type="ARBA" id="ARBA00023136"/>
    </source>
</evidence>
<dbReference type="PANTHER" id="PTHR33932">
    <property type="entry name" value="NA(+)/H(+) ANTIPORTER SUBUNIT B"/>
    <property type="match status" value="1"/>
</dbReference>
<keyword evidence="5 7" id="KW-1133">Transmembrane helix</keyword>
<proteinExistence type="inferred from homology"/>
<dbReference type="NCBIfam" id="NF009163">
    <property type="entry name" value="PRK12509.1"/>
    <property type="match status" value="1"/>
</dbReference>
<feature type="transmembrane region" description="Helical" evidence="7">
    <location>
        <begin position="68"/>
        <end position="86"/>
    </location>
</feature>
<dbReference type="AlphaFoldDB" id="A0A2T0X2N4"/>
<protein>
    <submittedName>
        <fullName evidence="9">Multisubunit sodium/proton antiporter MrpB subunit</fullName>
    </submittedName>
</protein>
<dbReference type="Proteomes" id="UP000238801">
    <property type="component" value="Unassembled WGS sequence"/>
</dbReference>